<keyword evidence="5" id="KW-1185">Reference proteome</keyword>
<dbReference type="RefSeq" id="WP_364446463.1">
    <property type="nucleotide sequence ID" value="NZ_JBFARM010000003.1"/>
</dbReference>
<evidence type="ECO:0000313" key="4">
    <source>
        <dbReference type="EMBL" id="MEV4285609.1"/>
    </source>
</evidence>
<dbReference type="PANTHER" id="PTHR22946">
    <property type="entry name" value="DIENELACTONE HYDROLASE DOMAIN-CONTAINING PROTEIN-RELATED"/>
    <property type="match status" value="1"/>
</dbReference>
<reference evidence="4 5" key="1">
    <citation type="submission" date="2024-06" db="EMBL/GenBank/DDBJ databases">
        <title>The Natural Products Discovery Center: Release of the First 8490 Sequenced Strains for Exploring Actinobacteria Biosynthetic Diversity.</title>
        <authorList>
            <person name="Kalkreuter E."/>
            <person name="Kautsar S.A."/>
            <person name="Yang D."/>
            <person name="Bader C.D."/>
            <person name="Teijaro C.N."/>
            <person name="Fluegel L."/>
            <person name="Davis C.M."/>
            <person name="Simpson J.R."/>
            <person name="Lauterbach L."/>
            <person name="Steele A.D."/>
            <person name="Gui C."/>
            <person name="Meng S."/>
            <person name="Li G."/>
            <person name="Viehrig K."/>
            <person name="Ye F."/>
            <person name="Su P."/>
            <person name="Kiefer A.F."/>
            <person name="Nichols A."/>
            <person name="Cepeda A.J."/>
            <person name="Yan W."/>
            <person name="Fan B."/>
            <person name="Jiang Y."/>
            <person name="Adhikari A."/>
            <person name="Zheng C.-J."/>
            <person name="Schuster L."/>
            <person name="Cowan T.M."/>
            <person name="Smanski M.J."/>
            <person name="Chevrette M.G."/>
            <person name="De Carvalho L.P.S."/>
            <person name="Shen B."/>
        </authorList>
    </citation>
    <scope>NUCLEOTIDE SEQUENCE [LARGE SCALE GENOMIC DNA]</scope>
    <source>
        <strain evidence="4 5">NPDC049574</strain>
    </source>
</reference>
<dbReference type="GO" id="GO:0016787">
    <property type="term" value="F:hydrolase activity"/>
    <property type="evidence" value="ECO:0007669"/>
    <property type="project" value="UniProtKB-KW"/>
</dbReference>
<proteinExistence type="inferred from homology"/>
<dbReference type="Gene3D" id="3.40.50.1820">
    <property type="entry name" value="alpha/beta hydrolase"/>
    <property type="match status" value="1"/>
</dbReference>
<accession>A0ABV3GZA7</accession>
<dbReference type="InterPro" id="IPR029058">
    <property type="entry name" value="AB_hydrolase_fold"/>
</dbReference>
<sequence>MTIEHITFRSGGVRCAADLHLPREADGPVPGVVMGHSVHMVKEALAPGAAYLTRAGFAVLAIDYRTIGASEGHPRGQVFPHRYVDDVRNAVTYLQGRPEVDAARIGLWGHSLGATVAIQAAAIDRRVRCVACQNPSMFNGWRAMEKARGRAGVQGLLDVVDQDLRQRHETGSGMRMPLLGTGDPHIVDYLALAKEVFPTFDDEVEAESLAQILLWAPEAFLERLAPRPLLMVTGREDLTHDIDEVLDAYERAREPKLLEILPYDERGLSVEPGLGQAMGIAAEWFRRHLVEAEPFVPSPPAREVRAKGLRPEFSPQQA</sequence>
<dbReference type="PANTHER" id="PTHR22946:SF9">
    <property type="entry name" value="POLYKETIDE TRANSFERASE AF380"/>
    <property type="match status" value="1"/>
</dbReference>
<evidence type="ECO:0000256" key="2">
    <source>
        <dbReference type="ARBA" id="ARBA00022801"/>
    </source>
</evidence>
<dbReference type="InterPro" id="IPR050261">
    <property type="entry name" value="FrsA_esterase"/>
</dbReference>
<evidence type="ECO:0000256" key="1">
    <source>
        <dbReference type="ARBA" id="ARBA00008645"/>
    </source>
</evidence>
<keyword evidence="2 4" id="KW-0378">Hydrolase</keyword>
<dbReference type="Pfam" id="PF12146">
    <property type="entry name" value="Hydrolase_4"/>
    <property type="match status" value="1"/>
</dbReference>
<evidence type="ECO:0000313" key="5">
    <source>
        <dbReference type="Proteomes" id="UP001552427"/>
    </source>
</evidence>
<dbReference type="Proteomes" id="UP001552427">
    <property type="component" value="Unassembled WGS sequence"/>
</dbReference>
<comment type="similarity">
    <text evidence="1">Belongs to the AB hydrolase superfamily.</text>
</comment>
<dbReference type="SUPFAM" id="SSF53474">
    <property type="entry name" value="alpha/beta-Hydrolases"/>
    <property type="match status" value="1"/>
</dbReference>
<dbReference type="InterPro" id="IPR022742">
    <property type="entry name" value="Hydrolase_4"/>
</dbReference>
<organism evidence="4 5">
    <name type="scientific">Nonomuraea bangladeshensis</name>
    <dbReference type="NCBI Taxonomy" id="404385"/>
    <lineage>
        <taxon>Bacteria</taxon>
        <taxon>Bacillati</taxon>
        <taxon>Actinomycetota</taxon>
        <taxon>Actinomycetes</taxon>
        <taxon>Streptosporangiales</taxon>
        <taxon>Streptosporangiaceae</taxon>
        <taxon>Nonomuraea</taxon>
    </lineage>
</organism>
<evidence type="ECO:0000259" key="3">
    <source>
        <dbReference type="Pfam" id="PF12146"/>
    </source>
</evidence>
<comment type="caution">
    <text evidence="4">The sequence shown here is derived from an EMBL/GenBank/DDBJ whole genome shotgun (WGS) entry which is preliminary data.</text>
</comment>
<dbReference type="EMBL" id="JBFARM010000003">
    <property type="protein sequence ID" value="MEV4285609.1"/>
    <property type="molecule type" value="Genomic_DNA"/>
</dbReference>
<feature type="domain" description="Serine aminopeptidase S33" evidence="3">
    <location>
        <begin position="34"/>
        <end position="138"/>
    </location>
</feature>
<gene>
    <name evidence="4" type="ORF">AB0K40_08885</name>
</gene>
<name>A0ABV3GZA7_9ACTN</name>
<dbReference type="Gene3D" id="1.10.10.800">
    <property type="match status" value="1"/>
</dbReference>
<protein>
    <submittedName>
        <fullName evidence="4">Alpha/beta hydrolase</fullName>
    </submittedName>
</protein>